<feature type="compositionally biased region" description="Polar residues" evidence="1">
    <location>
        <begin position="352"/>
        <end position="368"/>
    </location>
</feature>
<dbReference type="GeneID" id="66064259"/>
<gene>
    <name evidence="2" type="ORF">UV8b_03481</name>
</gene>
<evidence type="ECO:0000313" key="3">
    <source>
        <dbReference type="Proteomes" id="UP000027002"/>
    </source>
</evidence>
<dbReference type="Proteomes" id="UP000027002">
    <property type="component" value="Chromosome 3"/>
</dbReference>
<reference evidence="2" key="1">
    <citation type="submission" date="2020-03" db="EMBL/GenBank/DDBJ databases">
        <title>A mixture of massive structural variations and highly conserved coding sequences in Ustilaginoidea virens genome.</title>
        <authorList>
            <person name="Zhang K."/>
            <person name="Zhao Z."/>
            <person name="Zhang Z."/>
            <person name="Li Y."/>
            <person name="Hsiang T."/>
            <person name="Sun W."/>
        </authorList>
    </citation>
    <scope>NUCLEOTIDE SEQUENCE</scope>
    <source>
        <strain evidence="2">UV-8b</strain>
    </source>
</reference>
<accession>A0A8E5HPD9</accession>
<name>A0A8E5HPD9_USTVR</name>
<organism evidence="2 3">
    <name type="scientific">Ustilaginoidea virens</name>
    <name type="common">Rice false smut fungus</name>
    <name type="synonym">Villosiclava virens</name>
    <dbReference type="NCBI Taxonomy" id="1159556"/>
    <lineage>
        <taxon>Eukaryota</taxon>
        <taxon>Fungi</taxon>
        <taxon>Dikarya</taxon>
        <taxon>Ascomycota</taxon>
        <taxon>Pezizomycotina</taxon>
        <taxon>Sordariomycetes</taxon>
        <taxon>Hypocreomycetidae</taxon>
        <taxon>Hypocreales</taxon>
        <taxon>Clavicipitaceae</taxon>
        <taxon>Ustilaginoidea</taxon>
    </lineage>
</organism>
<dbReference type="EMBL" id="CP072755">
    <property type="protein sequence ID" value="QUC19240.1"/>
    <property type="molecule type" value="Genomic_DNA"/>
</dbReference>
<evidence type="ECO:0008006" key="4">
    <source>
        <dbReference type="Google" id="ProtNLM"/>
    </source>
</evidence>
<feature type="compositionally biased region" description="Basic and acidic residues" evidence="1">
    <location>
        <begin position="255"/>
        <end position="268"/>
    </location>
</feature>
<evidence type="ECO:0000256" key="1">
    <source>
        <dbReference type="SAM" id="MobiDB-lite"/>
    </source>
</evidence>
<feature type="compositionally biased region" description="Low complexity" evidence="1">
    <location>
        <begin position="239"/>
        <end position="254"/>
    </location>
</feature>
<feature type="region of interest" description="Disordered" evidence="1">
    <location>
        <begin position="115"/>
        <end position="136"/>
    </location>
</feature>
<feature type="compositionally biased region" description="Basic residues" evidence="1">
    <location>
        <begin position="379"/>
        <end position="394"/>
    </location>
</feature>
<dbReference type="KEGG" id="uvi:66064259"/>
<dbReference type="OrthoDB" id="19923at2759"/>
<proteinExistence type="predicted"/>
<sequence length="394" mass="42688">MPSPTLVVRERLSVATAIIGLLAVGGKVIDALWDLRTPTPTPAGQPCPVFARALQELKQCRSTVHVLFKVLLQVESAQLPFPDRGTWVEVDCLVATLTDTVLAVSDLQAICETLTPESQSLTTPPPEPPPDDAAARADAAKACEAKVNELCMRIRWHNLSMAMMMTILKCPGESDARNSRLGLERRTNRLLCGNSGLAARLRQLGDVIDGRRAETLPHYSPHLRAQWLTARRRATTPSPAGATVAVDPAAPAATKPDDGRPRDPESPRGGRARAPLPFSGCTLADIPALSVIPLPVTTDELVDGDELYTFMYARRVSRELSELMRSQAGQGTSRSLGVILGRSHAGLEPRGSASTTGSSNDSGRTSVETEPEAREKPGSRWRVRRLKPTRRWRA</sequence>
<protein>
    <recommendedName>
        <fullName evidence="4">Fungal N-terminal domain-containing protein</fullName>
    </recommendedName>
</protein>
<dbReference type="RefSeq" id="XP_042996913.1">
    <property type="nucleotide sequence ID" value="XM_043140979.1"/>
</dbReference>
<evidence type="ECO:0000313" key="2">
    <source>
        <dbReference type="EMBL" id="QUC19240.1"/>
    </source>
</evidence>
<feature type="region of interest" description="Disordered" evidence="1">
    <location>
        <begin position="344"/>
        <end position="394"/>
    </location>
</feature>
<feature type="region of interest" description="Disordered" evidence="1">
    <location>
        <begin position="234"/>
        <end position="276"/>
    </location>
</feature>
<keyword evidence="3" id="KW-1185">Reference proteome</keyword>
<dbReference type="AlphaFoldDB" id="A0A8E5HPD9"/>